<proteinExistence type="inferred from homology"/>
<organism evidence="5 6">
    <name type="scientific">Nelumbo nucifera</name>
    <name type="common">Sacred lotus</name>
    <dbReference type="NCBI Taxonomy" id="4432"/>
    <lineage>
        <taxon>Eukaryota</taxon>
        <taxon>Viridiplantae</taxon>
        <taxon>Streptophyta</taxon>
        <taxon>Embryophyta</taxon>
        <taxon>Tracheophyta</taxon>
        <taxon>Spermatophyta</taxon>
        <taxon>Magnoliopsida</taxon>
        <taxon>Proteales</taxon>
        <taxon>Nelumbonaceae</taxon>
        <taxon>Nelumbo</taxon>
    </lineage>
</organism>
<evidence type="ECO:0000259" key="3">
    <source>
        <dbReference type="Pfam" id="PF00327"/>
    </source>
</evidence>
<evidence type="ECO:0000256" key="1">
    <source>
        <dbReference type="ARBA" id="ARBA00007594"/>
    </source>
</evidence>
<name>A0A822XEJ6_NELNU</name>
<feature type="region of interest" description="Disordered" evidence="2">
    <location>
        <begin position="1"/>
        <end position="25"/>
    </location>
</feature>
<dbReference type="Pfam" id="PF00327">
    <property type="entry name" value="Ribosomal_L30"/>
    <property type="match status" value="1"/>
</dbReference>
<dbReference type="InterPro" id="IPR036919">
    <property type="entry name" value="Ribo_uL30_ferredoxin-like_sf"/>
</dbReference>
<dbReference type="AlphaFoldDB" id="A0A822XEJ6"/>
<keyword evidence="6" id="KW-1185">Reference proteome</keyword>
<feature type="domain" description="Large ribosomal subunit protein uL30 N-terminal eukaryotes" evidence="4">
    <location>
        <begin position="21"/>
        <end position="65"/>
    </location>
</feature>
<feature type="domain" description="Large ribosomal subunit protein uL30-like ferredoxin-like fold" evidence="3">
    <location>
        <begin position="67"/>
        <end position="103"/>
    </location>
</feature>
<dbReference type="Pfam" id="PF08079">
    <property type="entry name" value="Ribosomal_L30_N"/>
    <property type="match status" value="1"/>
</dbReference>
<dbReference type="EMBL" id="DUZY01000001">
    <property type="protein sequence ID" value="DAD18073.1"/>
    <property type="molecule type" value="Genomic_DNA"/>
</dbReference>
<gene>
    <name evidence="5" type="ORF">HUJ06_019536</name>
</gene>
<dbReference type="Proteomes" id="UP000607653">
    <property type="component" value="Unassembled WGS sequence"/>
</dbReference>
<dbReference type="InterPro" id="IPR039699">
    <property type="entry name" value="Ribosomal_uL30"/>
</dbReference>
<sequence length="165" mass="19252">MGEEEAKGGLVVPDQVSAEEEEKGNRGMGPLIFKRAMQYAKEYDEQQKELIQLKHESKLKGGFYVNLEARKTLKLLRLRQIFNGVSLKVNKARMNMLHRGYHYGKLNKQRIALNDDSIIEQANNFLWPFKLKKSIHYVEGGDARNREDYINLVGWLYFQFTGRND</sequence>
<evidence type="ECO:0000313" key="5">
    <source>
        <dbReference type="EMBL" id="DAD18073.1"/>
    </source>
</evidence>
<evidence type="ECO:0000259" key="4">
    <source>
        <dbReference type="Pfam" id="PF08079"/>
    </source>
</evidence>
<comment type="similarity">
    <text evidence="1">Belongs to the universal ribosomal protein uL30 family.</text>
</comment>
<dbReference type="SUPFAM" id="SSF55129">
    <property type="entry name" value="Ribosomal protein L30p/L7e"/>
    <property type="match status" value="1"/>
</dbReference>
<protein>
    <submittedName>
        <fullName evidence="5">Uncharacterized protein</fullName>
    </submittedName>
</protein>
<comment type="caution">
    <text evidence="5">The sequence shown here is derived from an EMBL/GenBank/DDBJ whole genome shotgun (WGS) entry which is preliminary data.</text>
</comment>
<dbReference type="PANTHER" id="PTHR11524:SF16">
    <property type="entry name" value="LARGE RIBOSOMAL SUBUNIT PROTEIN UL30"/>
    <property type="match status" value="1"/>
</dbReference>
<dbReference type="InterPro" id="IPR012988">
    <property type="entry name" value="Ribosomal_uL30_N_euk"/>
</dbReference>
<dbReference type="PANTHER" id="PTHR11524">
    <property type="entry name" value="60S RIBOSOMAL PROTEIN L7"/>
    <property type="match status" value="1"/>
</dbReference>
<accession>A0A822XEJ6</accession>
<reference evidence="5 6" key="1">
    <citation type="journal article" date="2020" name="Mol. Biol. Evol.">
        <title>Distinct Expression and Methylation Patterns for Genes with Different Fates following a Single Whole-Genome Duplication in Flowering Plants.</title>
        <authorList>
            <person name="Shi T."/>
            <person name="Rahmani R.S."/>
            <person name="Gugger P.F."/>
            <person name="Wang M."/>
            <person name="Li H."/>
            <person name="Zhang Y."/>
            <person name="Li Z."/>
            <person name="Wang Q."/>
            <person name="Van de Peer Y."/>
            <person name="Marchal K."/>
            <person name="Chen J."/>
        </authorList>
    </citation>
    <scope>NUCLEOTIDE SEQUENCE [LARGE SCALE GENOMIC DNA]</scope>
    <source>
        <tissue evidence="5">Leaf</tissue>
    </source>
</reference>
<evidence type="ECO:0000313" key="6">
    <source>
        <dbReference type="Proteomes" id="UP000607653"/>
    </source>
</evidence>
<dbReference type="Gene3D" id="3.30.1390.20">
    <property type="entry name" value="Ribosomal protein L30, ferredoxin-like fold domain"/>
    <property type="match status" value="1"/>
</dbReference>
<dbReference type="InterPro" id="IPR016082">
    <property type="entry name" value="Ribosomal_uL30_ferredoxin-like"/>
</dbReference>
<evidence type="ECO:0000256" key="2">
    <source>
        <dbReference type="SAM" id="MobiDB-lite"/>
    </source>
</evidence>